<evidence type="ECO:0000313" key="5">
    <source>
        <dbReference type="Proteomes" id="UP000614287"/>
    </source>
</evidence>
<dbReference type="Proteomes" id="UP000614287">
    <property type="component" value="Unassembled WGS sequence"/>
</dbReference>
<reference evidence="4" key="1">
    <citation type="journal article" date="2014" name="Int. J. Syst. Evol. Microbiol.">
        <title>Complete genome sequence of Corynebacterium casei LMG S-19264T (=DSM 44701T), isolated from a smear-ripened cheese.</title>
        <authorList>
            <consortium name="US DOE Joint Genome Institute (JGI-PGF)"/>
            <person name="Walter F."/>
            <person name="Albersmeier A."/>
            <person name="Kalinowski J."/>
            <person name="Ruckert C."/>
        </authorList>
    </citation>
    <scope>NUCLEOTIDE SEQUENCE</scope>
    <source>
        <strain evidence="4">KCTC 32501</strain>
    </source>
</reference>
<feature type="DNA-binding region" description="H-T-H motif" evidence="2">
    <location>
        <begin position="28"/>
        <end position="47"/>
    </location>
</feature>
<evidence type="ECO:0000313" key="4">
    <source>
        <dbReference type="EMBL" id="GHA69285.1"/>
    </source>
</evidence>
<dbReference type="InterPro" id="IPR009057">
    <property type="entry name" value="Homeodomain-like_sf"/>
</dbReference>
<name>A0A8J3CMB2_9BURK</name>
<dbReference type="SUPFAM" id="SSF46689">
    <property type="entry name" value="Homeodomain-like"/>
    <property type="match status" value="1"/>
</dbReference>
<reference evidence="4" key="2">
    <citation type="submission" date="2020-09" db="EMBL/GenBank/DDBJ databases">
        <authorList>
            <person name="Sun Q."/>
            <person name="Kim S."/>
        </authorList>
    </citation>
    <scope>NUCLEOTIDE SEQUENCE</scope>
    <source>
        <strain evidence="4">KCTC 32501</strain>
    </source>
</reference>
<dbReference type="Gene3D" id="1.10.357.10">
    <property type="entry name" value="Tetracycline Repressor, domain 2"/>
    <property type="match status" value="1"/>
</dbReference>
<evidence type="ECO:0000259" key="3">
    <source>
        <dbReference type="PROSITE" id="PS50977"/>
    </source>
</evidence>
<keyword evidence="1 2" id="KW-0238">DNA-binding</keyword>
<accession>A0A8J3CMB2</accession>
<proteinExistence type="predicted"/>
<gene>
    <name evidence="4" type="ORF">GCM10009007_07650</name>
</gene>
<protein>
    <submittedName>
        <fullName evidence="4">TetR family transcriptional regulator</fullName>
    </submittedName>
</protein>
<feature type="domain" description="HTH tetR-type" evidence="3">
    <location>
        <begin position="5"/>
        <end position="65"/>
    </location>
</feature>
<sequence length="183" mass="20907">MEKTEQKKRQLIENMADYLLEKGLEQFTLRSLGVAVGISDRMLLHYFVDKNELLTVTLTEISNRLLKKLQLLQPEPLSQPQLIGFLANLIDNPEILPYTNLWLEMTAASVRRFGIYQNVASQIANAFLVWIRTSLKAEEQSEHPNAPELIFTFIEGMVLLNALGQKDTTHLALNGYLHQKLTD</sequence>
<dbReference type="AlphaFoldDB" id="A0A8J3CMB2"/>
<evidence type="ECO:0000256" key="1">
    <source>
        <dbReference type="ARBA" id="ARBA00023125"/>
    </source>
</evidence>
<keyword evidence="5" id="KW-1185">Reference proteome</keyword>
<organism evidence="4 5">
    <name type="scientific">Formosimonas limnophila</name>
    <dbReference type="NCBI Taxonomy" id="1384487"/>
    <lineage>
        <taxon>Bacteria</taxon>
        <taxon>Pseudomonadati</taxon>
        <taxon>Pseudomonadota</taxon>
        <taxon>Betaproteobacteria</taxon>
        <taxon>Burkholderiales</taxon>
        <taxon>Burkholderiaceae</taxon>
        <taxon>Formosimonas</taxon>
    </lineage>
</organism>
<dbReference type="EMBL" id="BMZG01000003">
    <property type="protein sequence ID" value="GHA69285.1"/>
    <property type="molecule type" value="Genomic_DNA"/>
</dbReference>
<dbReference type="RefSeq" id="WP_189491836.1">
    <property type="nucleotide sequence ID" value="NZ_BMZG01000003.1"/>
</dbReference>
<dbReference type="PROSITE" id="PS50977">
    <property type="entry name" value="HTH_TETR_2"/>
    <property type="match status" value="1"/>
</dbReference>
<dbReference type="GO" id="GO:0003677">
    <property type="term" value="F:DNA binding"/>
    <property type="evidence" value="ECO:0007669"/>
    <property type="project" value="UniProtKB-UniRule"/>
</dbReference>
<evidence type="ECO:0000256" key="2">
    <source>
        <dbReference type="PROSITE-ProRule" id="PRU00335"/>
    </source>
</evidence>
<comment type="caution">
    <text evidence="4">The sequence shown here is derived from an EMBL/GenBank/DDBJ whole genome shotgun (WGS) entry which is preliminary data.</text>
</comment>
<dbReference type="InterPro" id="IPR001647">
    <property type="entry name" value="HTH_TetR"/>
</dbReference>